<dbReference type="Gene3D" id="1.10.150.900">
    <property type="match status" value="1"/>
</dbReference>
<dbReference type="PANTHER" id="PTHR45892">
    <property type="entry name" value="AMINOACYLASE-1"/>
    <property type="match status" value="1"/>
</dbReference>
<evidence type="ECO:0000256" key="8">
    <source>
        <dbReference type="ARBA" id="ARBA00029656"/>
    </source>
</evidence>
<dbReference type="GO" id="GO:0006520">
    <property type="term" value="P:amino acid metabolic process"/>
    <property type="evidence" value="ECO:0007669"/>
    <property type="project" value="InterPro"/>
</dbReference>
<name>A0A1R0GXR5_9FUNG</name>
<dbReference type="Pfam" id="PF01546">
    <property type="entry name" value="Peptidase_M20"/>
    <property type="match status" value="1"/>
</dbReference>
<evidence type="ECO:0000313" key="12">
    <source>
        <dbReference type="EMBL" id="OLY81648.1"/>
    </source>
</evidence>
<keyword evidence="7 10" id="KW-0862">Zinc</keyword>
<dbReference type="SUPFAM" id="SSF53187">
    <property type="entry name" value="Zn-dependent exopeptidases"/>
    <property type="match status" value="1"/>
</dbReference>
<gene>
    <name evidence="12" type="ORF">AYI68_g4243</name>
</gene>
<keyword evidence="6" id="KW-0378">Hydrolase</keyword>
<evidence type="ECO:0000256" key="10">
    <source>
        <dbReference type="PIRSR" id="PIRSR036696-2"/>
    </source>
</evidence>
<evidence type="ECO:0000256" key="1">
    <source>
        <dbReference type="ARBA" id="ARBA00004496"/>
    </source>
</evidence>
<feature type="binding site" evidence="10">
    <location>
        <position position="173"/>
    </location>
    <ligand>
        <name>Zn(2+)</name>
        <dbReference type="ChEBI" id="CHEBI:29105"/>
        <label>1</label>
    </ligand>
</feature>
<evidence type="ECO:0000259" key="11">
    <source>
        <dbReference type="Pfam" id="PF07687"/>
    </source>
</evidence>
<accession>A0A1R0GXR5</accession>
<dbReference type="Gene3D" id="3.40.630.10">
    <property type="entry name" value="Zn peptidases"/>
    <property type="match status" value="1"/>
</dbReference>
<dbReference type="InterPro" id="IPR002933">
    <property type="entry name" value="Peptidase_M20"/>
</dbReference>
<organism evidence="12 13">
    <name type="scientific">Smittium mucronatum</name>
    <dbReference type="NCBI Taxonomy" id="133383"/>
    <lineage>
        <taxon>Eukaryota</taxon>
        <taxon>Fungi</taxon>
        <taxon>Fungi incertae sedis</taxon>
        <taxon>Zoopagomycota</taxon>
        <taxon>Kickxellomycotina</taxon>
        <taxon>Harpellomycetes</taxon>
        <taxon>Harpellales</taxon>
        <taxon>Legeriomycetaceae</taxon>
        <taxon>Smittium</taxon>
    </lineage>
</organism>
<evidence type="ECO:0000256" key="6">
    <source>
        <dbReference type="ARBA" id="ARBA00022801"/>
    </source>
</evidence>
<dbReference type="NCBIfam" id="TIGR01880">
    <property type="entry name" value="Ac-peptdase-euk"/>
    <property type="match status" value="1"/>
</dbReference>
<feature type="active site" description="Proton acceptor" evidence="9">
    <location>
        <position position="145"/>
    </location>
</feature>
<comment type="cofactor">
    <cofactor evidence="10">
        <name>Zn(2+)</name>
        <dbReference type="ChEBI" id="CHEBI:29105"/>
    </cofactor>
    <text evidence="10">Binds 2 Zn(2+) ions per subunit.</text>
</comment>
<reference evidence="12 13" key="1">
    <citation type="journal article" date="2016" name="Mol. Biol. Evol.">
        <title>Genome-Wide Survey of Gut Fungi (Harpellales) Reveals the First Horizontally Transferred Ubiquitin Gene from a Mosquito Host.</title>
        <authorList>
            <person name="Wang Y."/>
            <person name="White M.M."/>
            <person name="Kvist S."/>
            <person name="Moncalvo J.M."/>
        </authorList>
    </citation>
    <scope>NUCLEOTIDE SEQUENCE [LARGE SCALE GENOMIC DNA]</scope>
    <source>
        <strain evidence="12 13">ALG-7-W6</strain>
    </source>
</reference>
<evidence type="ECO:0000256" key="2">
    <source>
        <dbReference type="ARBA" id="ARBA00006247"/>
    </source>
</evidence>
<dbReference type="AlphaFoldDB" id="A0A1R0GXR5"/>
<dbReference type="EC" id="3.5.1.14" evidence="3"/>
<keyword evidence="5 10" id="KW-0479">Metal-binding</keyword>
<feature type="binding site" evidence="10">
    <location>
        <position position="111"/>
    </location>
    <ligand>
        <name>Zn(2+)</name>
        <dbReference type="ChEBI" id="CHEBI:29105"/>
        <label>2</label>
    </ligand>
</feature>
<feature type="binding site" evidence="10">
    <location>
        <position position="146"/>
    </location>
    <ligand>
        <name>Zn(2+)</name>
        <dbReference type="ChEBI" id="CHEBI:29105"/>
        <label>2</label>
    </ligand>
</feature>
<evidence type="ECO:0000313" key="13">
    <source>
        <dbReference type="Proteomes" id="UP000187455"/>
    </source>
</evidence>
<dbReference type="PANTHER" id="PTHR45892:SF1">
    <property type="entry name" value="AMINOACYLASE-1"/>
    <property type="match status" value="1"/>
</dbReference>
<feature type="binding site" evidence="10">
    <location>
        <position position="372"/>
    </location>
    <ligand>
        <name>Zn(2+)</name>
        <dbReference type="ChEBI" id="CHEBI:29105"/>
        <label>2</label>
    </ligand>
</feature>
<feature type="binding site" evidence="10">
    <location>
        <position position="111"/>
    </location>
    <ligand>
        <name>Zn(2+)</name>
        <dbReference type="ChEBI" id="CHEBI:29105"/>
        <label>1</label>
    </ligand>
</feature>
<dbReference type="STRING" id="133383.A0A1R0GXR5"/>
<dbReference type="GO" id="GO:0046872">
    <property type="term" value="F:metal ion binding"/>
    <property type="evidence" value="ECO:0007669"/>
    <property type="project" value="UniProtKB-KW"/>
</dbReference>
<dbReference type="OrthoDB" id="3064516at2759"/>
<comment type="similarity">
    <text evidence="2">Belongs to the peptidase M20A family.</text>
</comment>
<feature type="binding site" evidence="10">
    <location>
        <position position="73"/>
    </location>
    <ligand>
        <name>Zn(2+)</name>
        <dbReference type="ChEBI" id="CHEBI:29105"/>
        <label>1</label>
    </ligand>
</feature>
<evidence type="ECO:0000256" key="3">
    <source>
        <dbReference type="ARBA" id="ARBA00011913"/>
    </source>
</evidence>
<dbReference type="SUPFAM" id="SSF55031">
    <property type="entry name" value="Bacterial exopeptidase dimerisation domain"/>
    <property type="match status" value="1"/>
</dbReference>
<proteinExistence type="inferred from homology"/>
<dbReference type="Gene3D" id="3.30.70.360">
    <property type="match status" value="1"/>
</dbReference>
<dbReference type="InterPro" id="IPR001261">
    <property type="entry name" value="ArgE/DapE_CS"/>
</dbReference>
<evidence type="ECO:0000256" key="4">
    <source>
        <dbReference type="ARBA" id="ARBA00022490"/>
    </source>
</evidence>
<dbReference type="PROSITE" id="PS00758">
    <property type="entry name" value="ARGE_DAPE_CPG2_1"/>
    <property type="match status" value="1"/>
</dbReference>
<dbReference type="InterPro" id="IPR036264">
    <property type="entry name" value="Bact_exopeptidase_dim_dom"/>
</dbReference>
<protein>
    <recommendedName>
        <fullName evidence="3">N-acyl-aliphatic-L-amino acid amidohydrolase</fullName>
        <ecNumber evidence="3">3.5.1.14</ecNumber>
    </recommendedName>
    <alternativeName>
        <fullName evidence="8">N-acyl-L-amino-acid amidohydrolase</fullName>
    </alternativeName>
</protein>
<sequence>MEPASVARFREYLKIQTVHPTPEYEKCAEFLVNQAKEIGLGFQVVEPVKGKPVVIMKLEGTDPSLPTILLNSHIDVVPVFREKWDYDPFAATRIPVDGGKDFRIYARGSNDMKVQGSLYLEAFREIKASGKKFPRTVYASFVPDEEILSVGGMDPFSKTQEFKDLNVGFGIDEGSVSTNDYTYIFPSERATVPVVYTAHGNTGHGSQFIQGTAMEKLLPVINELLKLRESEKARLETLNGSLETTLGLVTTVNLTILEGGKQANVVPESFSATFDIRYPPNKDLHAFYKYLEDLGAKNGCEVDILYREDKNISKPVTDDNEFLKACVSTCIETGRKPIVTTITGCTDARWLRMKGIQSVGLGAIHNHESRPHGDNEYMSESNFIDGIPFYTMLIERLASVPDTN</sequence>
<dbReference type="InterPro" id="IPR052083">
    <property type="entry name" value="Aminoacylase-1_M20A"/>
</dbReference>
<dbReference type="Proteomes" id="UP000187455">
    <property type="component" value="Unassembled WGS sequence"/>
</dbReference>
<dbReference type="InterPro" id="IPR011650">
    <property type="entry name" value="Peptidase_M20_dimer"/>
</dbReference>
<evidence type="ECO:0000256" key="7">
    <source>
        <dbReference type="ARBA" id="ARBA00022833"/>
    </source>
</evidence>
<feature type="active site" evidence="9">
    <location>
        <position position="75"/>
    </location>
</feature>
<dbReference type="PIRSF" id="PIRSF036696">
    <property type="entry name" value="ACY-1"/>
    <property type="match status" value="1"/>
</dbReference>
<comment type="caution">
    <text evidence="12">The sequence shown here is derived from an EMBL/GenBank/DDBJ whole genome shotgun (WGS) entry which is preliminary data.</text>
</comment>
<keyword evidence="13" id="KW-1185">Reference proteome</keyword>
<dbReference type="InterPro" id="IPR010159">
    <property type="entry name" value="N-acyl_aa_amidohydrolase"/>
</dbReference>
<evidence type="ECO:0000256" key="5">
    <source>
        <dbReference type="ARBA" id="ARBA00022723"/>
    </source>
</evidence>
<dbReference type="GO" id="GO:0004046">
    <property type="term" value="F:aminoacylase activity"/>
    <property type="evidence" value="ECO:0007669"/>
    <property type="project" value="UniProtKB-EC"/>
</dbReference>
<dbReference type="GO" id="GO:0005737">
    <property type="term" value="C:cytoplasm"/>
    <property type="evidence" value="ECO:0007669"/>
    <property type="project" value="UniProtKB-SubCell"/>
</dbReference>
<dbReference type="Pfam" id="PF07687">
    <property type="entry name" value="M20_dimer"/>
    <property type="match status" value="1"/>
</dbReference>
<keyword evidence="4" id="KW-0963">Cytoplasm</keyword>
<dbReference type="EMBL" id="LSSL01002275">
    <property type="protein sequence ID" value="OLY81648.1"/>
    <property type="molecule type" value="Genomic_DNA"/>
</dbReference>
<feature type="domain" description="Peptidase M20 dimerisation" evidence="11">
    <location>
        <begin position="197"/>
        <end position="293"/>
    </location>
</feature>
<comment type="subcellular location">
    <subcellularLocation>
        <location evidence="1">Cytoplasm</location>
    </subcellularLocation>
</comment>
<evidence type="ECO:0000256" key="9">
    <source>
        <dbReference type="PIRSR" id="PIRSR036696-1"/>
    </source>
</evidence>